<keyword evidence="1" id="KW-0812">Transmembrane</keyword>
<name>A0A6J2RA84_COTGO</name>
<gene>
    <name evidence="5" type="primary">LOC115021421</name>
</gene>
<dbReference type="PANTHER" id="PTHR15193">
    <property type="entry name" value="CD83 ANTIGEN"/>
    <property type="match status" value="1"/>
</dbReference>
<dbReference type="InterPro" id="IPR013106">
    <property type="entry name" value="Ig_V-set"/>
</dbReference>
<protein>
    <submittedName>
        <fullName evidence="5">CD83 antigen isoform X1</fullName>
    </submittedName>
</protein>
<dbReference type="InterPro" id="IPR013783">
    <property type="entry name" value="Ig-like_fold"/>
</dbReference>
<reference evidence="5" key="1">
    <citation type="submission" date="2025-08" db="UniProtKB">
        <authorList>
            <consortium name="RefSeq"/>
        </authorList>
    </citation>
    <scope>IDENTIFICATION</scope>
</reference>
<dbReference type="GeneID" id="115021421"/>
<dbReference type="Proteomes" id="UP000504630">
    <property type="component" value="Chromosome 16"/>
</dbReference>
<evidence type="ECO:0000256" key="1">
    <source>
        <dbReference type="SAM" id="Phobius"/>
    </source>
</evidence>
<evidence type="ECO:0000313" key="4">
    <source>
        <dbReference type="Proteomes" id="UP000504630"/>
    </source>
</evidence>
<dbReference type="OrthoDB" id="9422899at2759"/>
<dbReference type="InterPro" id="IPR036179">
    <property type="entry name" value="Ig-like_dom_sf"/>
</dbReference>
<accession>A0A6J2RA84</accession>
<dbReference type="CDD" id="cd00096">
    <property type="entry name" value="Ig"/>
    <property type="match status" value="1"/>
</dbReference>
<feature type="signal peptide" evidence="2">
    <location>
        <begin position="1"/>
        <end position="20"/>
    </location>
</feature>
<feature type="transmembrane region" description="Helical" evidence="1">
    <location>
        <begin position="151"/>
        <end position="174"/>
    </location>
</feature>
<evidence type="ECO:0000313" key="5">
    <source>
        <dbReference type="RefSeq" id="XP_029307738.1"/>
    </source>
</evidence>
<dbReference type="SUPFAM" id="SSF48726">
    <property type="entry name" value="Immunoglobulin"/>
    <property type="match status" value="1"/>
</dbReference>
<dbReference type="Gene3D" id="2.60.40.10">
    <property type="entry name" value="Immunoglobulins"/>
    <property type="match status" value="1"/>
</dbReference>
<keyword evidence="1" id="KW-1133">Transmembrane helix</keyword>
<feature type="domain" description="Ig-like" evidence="3">
    <location>
        <begin position="22"/>
        <end position="133"/>
    </location>
</feature>
<dbReference type="Pfam" id="PF07686">
    <property type="entry name" value="V-set"/>
    <property type="match status" value="1"/>
</dbReference>
<dbReference type="AlphaFoldDB" id="A0A6J2RA84"/>
<dbReference type="InParanoid" id="A0A6J2RA84"/>
<keyword evidence="4" id="KW-1185">Reference proteome</keyword>
<evidence type="ECO:0000259" key="3">
    <source>
        <dbReference type="PROSITE" id="PS50835"/>
    </source>
</evidence>
<dbReference type="RefSeq" id="XP_029307738.1">
    <property type="nucleotide sequence ID" value="XM_029451878.1"/>
</dbReference>
<keyword evidence="2" id="KW-0732">Signal</keyword>
<dbReference type="InterPro" id="IPR007110">
    <property type="entry name" value="Ig-like_dom"/>
</dbReference>
<proteinExistence type="predicted"/>
<dbReference type="PANTHER" id="PTHR15193:SF1">
    <property type="entry name" value="CD83 ANTIGEN"/>
    <property type="match status" value="1"/>
</dbReference>
<organism evidence="4 5">
    <name type="scientific">Cottoperca gobio</name>
    <name type="common">Frogmouth</name>
    <name type="synonym">Aphritis gobio</name>
    <dbReference type="NCBI Taxonomy" id="56716"/>
    <lineage>
        <taxon>Eukaryota</taxon>
        <taxon>Metazoa</taxon>
        <taxon>Chordata</taxon>
        <taxon>Craniata</taxon>
        <taxon>Vertebrata</taxon>
        <taxon>Euteleostomi</taxon>
        <taxon>Actinopterygii</taxon>
        <taxon>Neopterygii</taxon>
        <taxon>Teleostei</taxon>
        <taxon>Neoteleostei</taxon>
        <taxon>Acanthomorphata</taxon>
        <taxon>Eupercaria</taxon>
        <taxon>Perciformes</taxon>
        <taxon>Notothenioidei</taxon>
        <taxon>Bovichtidae</taxon>
        <taxon>Cottoperca</taxon>
    </lineage>
</organism>
<sequence length="248" mass="27690">MSAGLHLVLLMLLCVDRAVGRPVHGDILEIKSVSGTNSALECTTKSKPGVQYIAVRWYKVGEAPSPRLSGLLTKDLPSGPTQWYIGVEREVELLGESCNIFLRNVTCGDSGMYMCHLAAPVGQQNREGQVRLTVTDCPAEDPAEDLMTDTYLVVFASVVLLLALLIFLISYCSLKNIIRDRNRKTTKETLLDSNKTLNEKDLKLIYTLGPKVSSPVKYPYVPRTEMTQKLQEKYQEKMASFFLRVSLK</sequence>
<dbReference type="PROSITE" id="PS50835">
    <property type="entry name" value="IG_LIKE"/>
    <property type="match status" value="1"/>
</dbReference>
<feature type="chain" id="PRO_5027109861" evidence="2">
    <location>
        <begin position="21"/>
        <end position="248"/>
    </location>
</feature>
<evidence type="ECO:0000256" key="2">
    <source>
        <dbReference type="SAM" id="SignalP"/>
    </source>
</evidence>
<keyword evidence="1" id="KW-0472">Membrane</keyword>
<dbReference type="KEGG" id="cgob:115021421"/>